<dbReference type="RefSeq" id="WP_115164074.1">
    <property type="nucleotide sequence ID" value="NZ_UGUA01000002.1"/>
</dbReference>
<evidence type="ECO:0000256" key="1">
    <source>
        <dbReference type="SAM" id="Phobius"/>
    </source>
</evidence>
<reference evidence="2 3" key="1">
    <citation type="submission" date="2018-06" db="EMBL/GenBank/DDBJ databases">
        <authorList>
            <consortium name="Pathogen Informatics"/>
            <person name="Doyle S."/>
        </authorList>
    </citation>
    <scope>NUCLEOTIDE SEQUENCE [LARGE SCALE GENOMIC DNA]</scope>
    <source>
        <strain evidence="2 3">NCTC12026</strain>
    </source>
</reference>
<feature type="transmembrane region" description="Helical" evidence="1">
    <location>
        <begin position="9"/>
        <end position="28"/>
    </location>
</feature>
<keyword evidence="1" id="KW-0472">Membrane</keyword>
<sequence>MIKIPKKPALFAVGFVSIAIMIFVYFNYKAKHKDLILACDNFNVFIYDNSNLMHLKKNIHLYLYSDSSGLRTEKGIIDNEKTGDRYFLDRDIILKYTEKRKILIFEDQKLIKRPHDNAPNGIWGTEYTPDIMQHITITEISPDTFLFKERSSPIAICHSHI</sequence>
<organism evidence="2 3">
    <name type="scientific">Providencia rustigianii</name>
    <dbReference type="NCBI Taxonomy" id="158850"/>
    <lineage>
        <taxon>Bacteria</taxon>
        <taxon>Pseudomonadati</taxon>
        <taxon>Pseudomonadota</taxon>
        <taxon>Gammaproteobacteria</taxon>
        <taxon>Enterobacterales</taxon>
        <taxon>Morganellaceae</taxon>
        <taxon>Providencia</taxon>
    </lineage>
</organism>
<keyword evidence="1" id="KW-0812">Transmembrane</keyword>
<dbReference type="Proteomes" id="UP000255129">
    <property type="component" value="Unassembled WGS sequence"/>
</dbReference>
<accession>A0A379G1W7</accession>
<protein>
    <submittedName>
        <fullName evidence="2">Uncharacterized protein</fullName>
    </submittedName>
</protein>
<dbReference type="EMBL" id="UGUA01000002">
    <property type="protein sequence ID" value="SUC34852.1"/>
    <property type="molecule type" value="Genomic_DNA"/>
</dbReference>
<evidence type="ECO:0000313" key="2">
    <source>
        <dbReference type="EMBL" id="SUC34852.1"/>
    </source>
</evidence>
<evidence type="ECO:0000313" key="3">
    <source>
        <dbReference type="Proteomes" id="UP000255129"/>
    </source>
</evidence>
<gene>
    <name evidence="2" type="ORF">NCTC12026_01225</name>
</gene>
<proteinExistence type="predicted"/>
<name>A0A379G1W7_9GAMM</name>
<keyword evidence="1" id="KW-1133">Transmembrane helix</keyword>
<dbReference type="AlphaFoldDB" id="A0A379G1W7"/>